<evidence type="ECO:0000313" key="1">
    <source>
        <dbReference type="EMBL" id="AES74531.1"/>
    </source>
</evidence>
<dbReference type="InterPro" id="IPR012340">
    <property type="entry name" value="NA-bd_OB-fold"/>
</dbReference>
<dbReference type="AlphaFoldDB" id="G7KIU1"/>
<sequence>MVTKDGIRSILLHGKEPLGFYVNMEIQLQVLNIAILRLVKGMNDSVYFLLSDGESVRYAFLCPTLSIEYVKLGIKIGSLIRLKRYCFRTENGNEMIYLMEVVVVGHFKDVLKIGNAPLPSVKDVPLPTYPTNPTIRI</sequence>
<dbReference type="EnsemblPlants" id="AES74531">
    <property type="protein sequence ID" value="AES74531"/>
    <property type="gene ID" value="MTR_6g007520"/>
</dbReference>
<reference evidence="1 3" key="2">
    <citation type="journal article" date="2014" name="BMC Genomics">
        <title>An improved genome release (version Mt4.0) for the model legume Medicago truncatula.</title>
        <authorList>
            <person name="Tang H."/>
            <person name="Krishnakumar V."/>
            <person name="Bidwell S."/>
            <person name="Rosen B."/>
            <person name="Chan A."/>
            <person name="Zhou S."/>
            <person name="Gentzbittel L."/>
            <person name="Childs K.L."/>
            <person name="Yandell M."/>
            <person name="Gundlach H."/>
            <person name="Mayer K.F."/>
            <person name="Schwartz D.C."/>
            <person name="Town C.D."/>
        </authorList>
    </citation>
    <scope>GENOME REANNOTATION</scope>
    <source>
        <strain evidence="2 3">cv. Jemalong A17</strain>
    </source>
</reference>
<evidence type="ECO:0000313" key="2">
    <source>
        <dbReference type="EnsemblPlants" id="AES74531"/>
    </source>
</evidence>
<dbReference type="Gene3D" id="2.40.50.140">
    <property type="entry name" value="Nucleic acid-binding proteins"/>
    <property type="match status" value="1"/>
</dbReference>
<dbReference type="HOGENOM" id="CLU_2124764_0_0_1"/>
<name>G7KIU1_MEDTR</name>
<reference evidence="1 3" key="1">
    <citation type="journal article" date="2011" name="Nature">
        <title>The Medicago genome provides insight into the evolution of rhizobial symbioses.</title>
        <authorList>
            <person name="Young N.D."/>
            <person name="Debelle F."/>
            <person name="Oldroyd G.E."/>
            <person name="Geurts R."/>
            <person name="Cannon S.B."/>
            <person name="Udvardi M.K."/>
            <person name="Benedito V.A."/>
            <person name="Mayer K.F."/>
            <person name="Gouzy J."/>
            <person name="Schoof H."/>
            <person name="Van de Peer Y."/>
            <person name="Proost S."/>
            <person name="Cook D.R."/>
            <person name="Meyers B.C."/>
            <person name="Spannagl M."/>
            <person name="Cheung F."/>
            <person name="De Mita S."/>
            <person name="Krishnakumar V."/>
            <person name="Gundlach H."/>
            <person name="Zhou S."/>
            <person name="Mudge J."/>
            <person name="Bharti A.K."/>
            <person name="Murray J.D."/>
            <person name="Naoumkina M.A."/>
            <person name="Rosen B."/>
            <person name="Silverstein K.A."/>
            <person name="Tang H."/>
            <person name="Rombauts S."/>
            <person name="Zhao P.X."/>
            <person name="Zhou P."/>
            <person name="Barbe V."/>
            <person name="Bardou P."/>
            <person name="Bechner M."/>
            <person name="Bellec A."/>
            <person name="Berger A."/>
            <person name="Berges H."/>
            <person name="Bidwell S."/>
            <person name="Bisseling T."/>
            <person name="Choisne N."/>
            <person name="Couloux A."/>
            <person name="Denny R."/>
            <person name="Deshpande S."/>
            <person name="Dai X."/>
            <person name="Doyle J.J."/>
            <person name="Dudez A.M."/>
            <person name="Farmer A.D."/>
            <person name="Fouteau S."/>
            <person name="Franken C."/>
            <person name="Gibelin C."/>
            <person name="Gish J."/>
            <person name="Goldstein S."/>
            <person name="Gonzalez A.J."/>
            <person name="Green P.J."/>
            <person name="Hallab A."/>
            <person name="Hartog M."/>
            <person name="Hua A."/>
            <person name="Humphray S.J."/>
            <person name="Jeong D.H."/>
            <person name="Jing Y."/>
            <person name="Jocker A."/>
            <person name="Kenton S.M."/>
            <person name="Kim D.J."/>
            <person name="Klee K."/>
            <person name="Lai H."/>
            <person name="Lang C."/>
            <person name="Lin S."/>
            <person name="Macmil S.L."/>
            <person name="Magdelenat G."/>
            <person name="Matthews L."/>
            <person name="McCorrison J."/>
            <person name="Monaghan E.L."/>
            <person name="Mun J.H."/>
            <person name="Najar F.Z."/>
            <person name="Nicholson C."/>
            <person name="Noirot C."/>
            <person name="O'Bleness M."/>
            <person name="Paule C.R."/>
            <person name="Poulain J."/>
            <person name="Prion F."/>
            <person name="Qin B."/>
            <person name="Qu C."/>
            <person name="Retzel E.F."/>
            <person name="Riddle C."/>
            <person name="Sallet E."/>
            <person name="Samain S."/>
            <person name="Samson N."/>
            <person name="Sanders I."/>
            <person name="Saurat O."/>
            <person name="Scarpelli C."/>
            <person name="Schiex T."/>
            <person name="Segurens B."/>
            <person name="Severin A.J."/>
            <person name="Sherrier D.J."/>
            <person name="Shi R."/>
            <person name="Sims S."/>
            <person name="Singer S.R."/>
            <person name="Sinharoy S."/>
            <person name="Sterck L."/>
            <person name="Viollet A."/>
            <person name="Wang B.B."/>
            <person name="Wang K."/>
            <person name="Wang M."/>
            <person name="Wang X."/>
            <person name="Warfsmann J."/>
            <person name="Weissenbach J."/>
            <person name="White D.D."/>
            <person name="White J.D."/>
            <person name="Wiley G.B."/>
            <person name="Wincker P."/>
            <person name="Xing Y."/>
            <person name="Yang L."/>
            <person name="Yao Z."/>
            <person name="Ying F."/>
            <person name="Zhai J."/>
            <person name="Zhou L."/>
            <person name="Zuber A."/>
            <person name="Denarie J."/>
            <person name="Dixon R.A."/>
            <person name="May G.D."/>
            <person name="Schwartz D.C."/>
            <person name="Rogers J."/>
            <person name="Quetier F."/>
            <person name="Town C.D."/>
            <person name="Roe B.A."/>
        </authorList>
    </citation>
    <scope>NUCLEOTIDE SEQUENCE [LARGE SCALE GENOMIC DNA]</scope>
    <source>
        <strain evidence="1">A17</strain>
        <strain evidence="2 3">cv. Jemalong A17</strain>
    </source>
</reference>
<accession>G7KIU1</accession>
<reference evidence="2" key="3">
    <citation type="submission" date="2015-04" db="UniProtKB">
        <authorList>
            <consortium name="EnsemblPlants"/>
        </authorList>
    </citation>
    <scope>IDENTIFICATION</scope>
    <source>
        <strain evidence="2">cv. Jemalong A17</strain>
    </source>
</reference>
<proteinExistence type="predicted"/>
<evidence type="ECO:0000313" key="3">
    <source>
        <dbReference type="Proteomes" id="UP000002051"/>
    </source>
</evidence>
<protein>
    <submittedName>
        <fullName evidence="1">Replication factor-A protein 1, amino-terminal domain protein</fullName>
    </submittedName>
</protein>
<gene>
    <name evidence="1" type="ordered locus">MTR_6g007520</name>
</gene>
<dbReference type="EMBL" id="CM001222">
    <property type="protein sequence ID" value="AES74531.1"/>
    <property type="molecule type" value="Genomic_DNA"/>
</dbReference>
<keyword evidence="3" id="KW-1185">Reference proteome</keyword>
<dbReference type="PaxDb" id="3880-AES74531"/>
<dbReference type="Proteomes" id="UP000002051">
    <property type="component" value="Chromosome 6"/>
</dbReference>
<organism evidence="1 3">
    <name type="scientific">Medicago truncatula</name>
    <name type="common">Barrel medic</name>
    <name type="synonym">Medicago tribuloides</name>
    <dbReference type="NCBI Taxonomy" id="3880"/>
    <lineage>
        <taxon>Eukaryota</taxon>
        <taxon>Viridiplantae</taxon>
        <taxon>Streptophyta</taxon>
        <taxon>Embryophyta</taxon>
        <taxon>Tracheophyta</taxon>
        <taxon>Spermatophyta</taxon>
        <taxon>Magnoliopsida</taxon>
        <taxon>eudicotyledons</taxon>
        <taxon>Gunneridae</taxon>
        <taxon>Pentapetalae</taxon>
        <taxon>rosids</taxon>
        <taxon>fabids</taxon>
        <taxon>Fabales</taxon>
        <taxon>Fabaceae</taxon>
        <taxon>Papilionoideae</taxon>
        <taxon>50 kb inversion clade</taxon>
        <taxon>NPAAA clade</taxon>
        <taxon>Hologalegina</taxon>
        <taxon>IRL clade</taxon>
        <taxon>Trifolieae</taxon>
        <taxon>Medicago</taxon>
    </lineage>
</organism>